<feature type="non-terminal residue" evidence="2">
    <location>
        <position position="1"/>
    </location>
</feature>
<dbReference type="InterPro" id="IPR027443">
    <property type="entry name" value="IPNS-like_sf"/>
</dbReference>
<dbReference type="PANTHER" id="PTHR47990">
    <property type="entry name" value="2-OXOGLUTARATE (2OG) AND FE(II)-DEPENDENT OXYGENASE SUPERFAMILY PROTEIN-RELATED"/>
    <property type="match status" value="1"/>
</dbReference>
<organism evidence="2 3">
    <name type="scientific">Amborella trichopoda</name>
    <dbReference type="NCBI Taxonomy" id="13333"/>
    <lineage>
        <taxon>Eukaryota</taxon>
        <taxon>Viridiplantae</taxon>
        <taxon>Streptophyta</taxon>
        <taxon>Embryophyta</taxon>
        <taxon>Tracheophyta</taxon>
        <taxon>Spermatophyta</taxon>
        <taxon>Magnoliopsida</taxon>
        <taxon>Amborellales</taxon>
        <taxon>Amborellaceae</taxon>
        <taxon>Amborella</taxon>
    </lineage>
</organism>
<dbReference type="AlphaFoldDB" id="U5CVC6"/>
<evidence type="ECO:0000259" key="1">
    <source>
        <dbReference type="PROSITE" id="PS51471"/>
    </source>
</evidence>
<evidence type="ECO:0000313" key="3">
    <source>
        <dbReference type="Proteomes" id="UP000017836"/>
    </source>
</evidence>
<reference evidence="3" key="1">
    <citation type="journal article" date="2013" name="Science">
        <title>The Amborella genome and the evolution of flowering plants.</title>
        <authorList>
            <consortium name="Amborella Genome Project"/>
        </authorList>
    </citation>
    <scope>NUCLEOTIDE SEQUENCE [LARGE SCALE GENOMIC DNA]</scope>
</reference>
<dbReference type="eggNOG" id="KOG0143">
    <property type="taxonomic scope" value="Eukaryota"/>
</dbReference>
<dbReference type="InterPro" id="IPR050231">
    <property type="entry name" value="Iron_ascorbate_oxido_reductase"/>
</dbReference>
<dbReference type="Pfam" id="PF03171">
    <property type="entry name" value="2OG-FeII_Oxy"/>
    <property type="match status" value="1"/>
</dbReference>
<dbReference type="SUPFAM" id="SSF51197">
    <property type="entry name" value="Clavaminate synthase-like"/>
    <property type="match status" value="1"/>
</dbReference>
<feature type="domain" description="Fe2OG dioxygenase" evidence="1">
    <location>
        <begin position="39"/>
        <end position="141"/>
    </location>
</feature>
<dbReference type="InterPro" id="IPR044861">
    <property type="entry name" value="IPNS-like_FE2OG_OXY"/>
</dbReference>
<accession>U5CVC6</accession>
<dbReference type="HOGENOM" id="CLU_010119_8_5_1"/>
<proteinExistence type="predicted"/>
<gene>
    <name evidence="2" type="ORF">AMTR_s04647p00003270</name>
</gene>
<dbReference type="EMBL" id="KI393667">
    <property type="protein sequence ID" value="ERN07638.1"/>
    <property type="molecule type" value="Genomic_DNA"/>
</dbReference>
<dbReference type="InterPro" id="IPR005123">
    <property type="entry name" value="Oxoglu/Fe-dep_dioxygenase_dom"/>
</dbReference>
<dbReference type="Gene3D" id="2.60.120.330">
    <property type="entry name" value="B-lactam Antibiotic, Isopenicillin N Synthase, Chain"/>
    <property type="match status" value="1"/>
</dbReference>
<name>U5CVC6_AMBTC</name>
<protein>
    <recommendedName>
        <fullName evidence="1">Fe2OG dioxygenase domain-containing protein</fullName>
    </recommendedName>
</protein>
<dbReference type="Proteomes" id="UP000017836">
    <property type="component" value="Unassembled WGS sequence"/>
</dbReference>
<sequence length="197" mass="22439">KACEAYGRETTKLAFKVLETIALALGLPADRFDPYFEETMTIVRLNHYPPCPSPELALGKGPHVDTSAFTLLSTDEVSGLEVRRKSDGEWLRVSPTLNSFIFVPGDAFQVWTNDQYNGLLHRVVLNSQQGRFSFITLFTVTPSYHAIVEPLEGLVHEEDPPKYRPFKWGEYLITRSLNNYMKLDKPVLQISAYKIRD</sequence>
<dbReference type="PROSITE" id="PS51471">
    <property type="entry name" value="FE2OG_OXY"/>
    <property type="match status" value="1"/>
</dbReference>
<evidence type="ECO:0000313" key="2">
    <source>
        <dbReference type="EMBL" id="ERN07638.1"/>
    </source>
</evidence>
<keyword evidence="3" id="KW-1185">Reference proteome</keyword>